<evidence type="ECO:0000313" key="10">
    <source>
        <dbReference type="Proteomes" id="UP001497516"/>
    </source>
</evidence>
<name>A0AAV2D258_9ROSI</name>
<gene>
    <name evidence="9" type="ORF">LTRI10_LOCUS10130</name>
</gene>
<proteinExistence type="inferred from homology"/>
<comment type="catalytic activity">
    <reaction evidence="5">
        <text>2-hydroxy-2-methylpropanenitrile + UDP-alpha-D-glucose = linamarin + UDP + H(+)</text>
        <dbReference type="Rhea" id="RHEA:20009"/>
        <dbReference type="ChEBI" id="CHEBI:15348"/>
        <dbReference type="ChEBI" id="CHEBI:15378"/>
        <dbReference type="ChEBI" id="CHEBI:16441"/>
        <dbReference type="ChEBI" id="CHEBI:58223"/>
        <dbReference type="ChEBI" id="CHEBI:58885"/>
        <dbReference type="EC" id="2.4.1.63"/>
    </reaction>
</comment>
<dbReference type="Pfam" id="PF00201">
    <property type="entry name" value="UDPGT"/>
    <property type="match status" value="1"/>
</dbReference>
<evidence type="ECO:0000256" key="2">
    <source>
        <dbReference type="ARBA" id="ARBA00022676"/>
    </source>
</evidence>
<evidence type="ECO:0000313" key="9">
    <source>
        <dbReference type="EMBL" id="CAL1363900.1"/>
    </source>
</evidence>
<keyword evidence="10" id="KW-1185">Reference proteome</keyword>
<reference evidence="9 10" key="1">
    <citation type="submission" date="2024-04" db="EMBL/GenBank/DDBJ databases">
        <authorList>
            <person name="Fracassetti M."/>
        </authorList>
    </citation>
    <scope>NUCLEOTIDE SEQUENCE [LARGE SCALE GENOMIC DNA]</scope>
</reference>
<dbReference type="EMBL" id="OZ034814">
    <property type="protein sequence ID" value="CAL1363900.1"/>
    <property type="molecule type" value="Genomic_DNA"/>
</dbReference>
<dbReference type="InterPro" id="IPR058980">
    <property type="entry name" value="Glyco_transf_N"/>
</dbReference>
<dbReference type="PANTHER" id="PTHR11926:SF1498">
    <property type="entry name" value="GLYCOSYLTRANSFERASE"/>
    <property type="match status" value="1"/>
</dbReference>
<evidence type="ECO:0000256" key="5">
    <source>
        <dbReference type="ARBA" id="ARBA00052877"/>
    </source>
</evidence>
<dbReference type="InterPro" id="IPR002213">
    <property type="entry name" value="UDP_glucos_trans"/>
</dbReference>
<dbReference type="GO" id="GO:0080044">
    <property type="term" value="F:quercetin 7-O-glucosyltransferase activity"/>
    <property type="evidence" value="ECO:0007669"/>
    <property type="project" value="TreeGrafter"/>
</dbReference>
<dbReference type="CDD" id="cd03784">
    <property type="entry name" value="GT1_Gtf-like"/>
    <property type="match status" value="1"/>
</dbReference>
<evidence type="ECO:0000256" key="7">
    <source>
        <dbReference type="ARBA" id="ARBA00066524"/>
    </source>
</evidence>
<dbReference type="Proteomes" id="UP001497516">
    <property type="component" value="Chromosome 10"/>
</dbReference>
<keyword evidence="3" id="KW-0808">Transferase</keyword>
<comment type="function">
    <text evidence="6">UDP-glucosyltransferase catalyzing in planta synthesis of cyanogenic glucosides. Able to glucosylate acetone cyanohydrin and 2-hydroxy-2-methylbutyronitrile, forming linamarin and lotaustralin. Also accepts, to some extent, a wide range of potential acceptor substrates, including simple alcohols, flavonoids, isoflavonoids and other hydroxynitriles such as p-hydroxymandelonitrile, mandelonitrile, (E)-4-hydroxy-2-methylbut-2-enenitrile and (E)- 2-(hydroxymethyl)but-2-enenitrile.</text>
</comment>
<sequence>MGSSANGVVNAPAPSPKRHVVCIPYPAQGHLTPMLKLAKLLHSTGGFHITYVNTEYNHRRLLKSRGSAFAAALPPDFRFATIPDGLPPSDLDDATQDIPALCQSTKNTCTAPFRDLLVRLNEDDDVPAVSFVISDACMSFTLDAAEELGIPEVIFWTPSACGVLGYANYRRLVREGLVPLKDEKDLTNGYLTTPVAGIPAMEGIQLKDFPNFIRTTDPDDGMLNFLIREIDRTSRASAVVFNTFRPFESTFLDSLSSGAAAFPPIYPIGPLHFMIDQIAPNSLPSITSSLWIEDSECLNWLNTKPPNSVVYVNFGSITVVTRHQMVEFAWGLANSGKDFLWIIRPDLVRGESAMLPEEFAAETENRGLLASWCRQEEVLRHPAIGGFLSHMGWNSTLESVSSGVPMVCWPFFAEQQTNCWSACNVWGVGMEIDWDVKRGEVEGLVRELMDGEKGKEMKGKAVEWKKLAEEATAEGGGSRRSFDELVELLQGKGGRRN</sequence>
<evidence type="ECO:0000259" key="8">
    <source>
        <dbReference type="Pfam" id="PF26168"/>
    </source>
</evidence>
<accession>A0AAV2D258</accession>
<dbReference type="Pfam" id="PF26168">
    <property type="entry name" value="Glyco_transf_N"/>
    <property type="match status" value="1"/>
</dbReference>
<evidence type="ECO:0000256" key="4">
    <source>
        <dbReference type="ARBA" id="ARBA00022821"/>
    </source>
</evidence>
<feature type="domain" description="Glycosyltransferase N-terminal" evidence="8">
    <location>
        <begin position="20"/>
        <end position="148"/>
    </location>
</feature>
<keyword evidence="4" id="KW-0611">Plant defense</keyword>
<dbReference type="EC" id="2.4.1.63" evidence="7"/>
<protein>
    <recommendedName>
        <fullName evidence="7">linamarin synthase</fullName>
        <ecNumber evidence="7">2.4.1.63</ecNumber>
    </recommendedName>
</protein>
<organism evidence="9 10">
    <name type="scientific">Linum trigynum</name>
    <dbReference type="NCBI Taxonomy" id="586398"/>
    <lineage>
        <taxon>Eukaryota</taxon>
        <taxon>Viridiplantae</taxon>
        <taxon>Streptophyta</taxon>
        <taxon>Embryophyta</taxon>
        <taxon>Tracheophyta</taxon>
        <taxon>Spermatophyta</taxon>
        <taxon>Magnoliopsida</taxon>
        <taxon>eudicotyledons</taxon>
        <taxon>Gunneridae</taxon>
        <taxon>Pentapetalae</taxon>
        <taxon>rosids</taxon>
        <taxon>fabids</taxon>
        <taxon>Malpighiales</taxon>
        <taxon>Linaceae</taxon>
        <taxon>Linum</taxon>
    </lineage>
</organism>
<dbReference type="GO" id="GO:0050057">
    <property type="term" value="F:linamarin synthase activity"/>
    <property type="evidence" value="ECO:0007669"/>
    <property type="project" value="UniProtKB-EC"/>
</dbReference>
<evidence type="ECO:0000256" key="6">
    <source>
        <dbReference type="ARBA" id="ARBA00056778"/>
    </source>
</evidence>
<dbReference type="FunFam" id="3.40.50.2000:FF:000055">
    <property type="entry name" value="Glycosyltransferase"/>
    <property type="match status" value="1"/>
</dbReference>
<dbReference type="Gene3D" id="3.40.50.2000">
    <property type="entry name" value="Glycogen Phosphorylase B"/>
    <property type="match status" value="2"/>
</dbReference>
<dbReference type="GO" id="GO:0080043">
    <property type="term" value="F:quercetin 3-O-glucosyltransferase activity"/>
    <property type="evidence" value="ECO:0007669"/>
    <property type="project" value="TreeGrafter"/>
</dbReference>
<dbReference type="AlphaFoldDB" id="A0AAV2D258"/>
<dbReference type="SUPFAM" id="SSF53756">
    <property type="entry name" value="UDP-Glycosyltransferase/glycogen phosphorylase"/>
    <property type="match status" value="1"/>
</dbReference>
<keyword evidence="2" id="KW-0328">Glycosyltransferase</keyword>
<dbReference type="FunFam" id="3.40.50.2000:FF:000027">
    <property type="entry name" value="Glycosyltransferase"/>
    <property type="match status" value="1"/>
</dbReference>
<evidence type="ECO:0000256" key="1">
    <source>
        <dbReference type="ARBA" id="ARBA00009995"/>
    </source>
</evidence>
<comment type="similarity">
    <text evidence="1">Belongs to the UDP-glycosyltransferase family.</text>
</comment>
<dbReference type="GO" id="GO:0006952">
    <property type="term" value="P:defense response"/>
    <property type="evidence" value="ECO:0007669"/>
    <property type="project" value="UniProtKB-KW"/>
</dbReference>
<evidence type="ECO:0000256" key="3">
    <source>
        <dbReference type="ARBA" id="ARBA00022679"/>
    </source>
</evidence>
<dbReference type="PANTHER" id="PTHR11926">
    <property type="entry name" value="GLUCOSYL/GLUCURONOSYL TRANSFERASES"/>
    <property type="match status" value="1"/>
</dbReference>